<feature type="domain" description="Ricin B lectin" evidence="1">
    <location>
        <begin position="40"/>
        <end position="172"/>
    </location>
</feature>
<dbReference type="PROSITE" id="PS50231">
    <property type="entry name" value="RICIN_B_LECTIN"/>
    <property type="match status" value="1"/>
</dbReference>
<name>A0A1H3LS57_9ACTN</name>
<proteinExistence type="predicted"/>
<gene>
    <name evidence="2" type="ORF">SAMN05421684_0915</name>
</gene>
<dbReference type="Gene3D" id="2.80.10.50">
    <property type="match status" value="3"/>
</dbReference>
<dbReference type="InterPro" id="IPR035992">
    <property type="entry name" value="Ricin_B-like_lectins"/>
</dbReference>
<dbReference type="AlphaFoldDB" id="A0A1H3LS57"/>
<protein>
    <submittedName>
        <fullName evidence="2">Ricin-type beta-trefoil lectin domain-containing protein</fullName>
    </submittedName>
</protein>
<keyword evidence="2" id="KW-0430">Lectin</keyword>
<dbReference type="STRING" id="137265.SAMN05421684_0915"/>
<dbReference type="Pfam" id="PF00652">
    <property type="entry name" value="Ricin_B_lectin"/>
    <property type="match status" value="1"/>
</dbReference>
<dbReference type="InterPro" id="IPR000772">
    <property type="entry name" value="Ricin_B_lectin"/>
</dbReference>
<reference evidence="3" key="1">
    <citation type="submission" date="2016-10" db="EMBL/GenBank/DDBJ databases">
        <authorList>
            <person name="Varghese N."/>
            <person name="Submissions S."/>
        </authorList>
    </citation>
    <scope>NUCLEOTIDE SEQUENCE [LARGE SCALE GENOMIC DNA]</scope>
    <source>
        <strain evidence="3">DSM 44718</strain>
    </source>
</reference>
<evidence type="ECO:0000313" key="3">
    <source>
        <dbReference type="Proteomes" id="UP000199632"/>
    </source>
</evidence>
<dbReference type="SMART" id="SM00458">
    <property type="entry name" value="RICIN"/>
    <property type="match status" value="1"/>
</dbReference>
<sequence length="178" mass="19605">MSVEEGSPVRRRLFRSVLALVVLVTAAVVLPQSPAAAEVRGPWQIQGIQSRKCVDVPNGTFNNVQLTIYTCKDKGNQLFYIQEIYNGEYNIWNIQTGKCLTVLNAETTNNTPVIQYACNIGLNELWTLPADLTIRNVKSGKCLTVQNNGTANGAKLLQFTCNGGQNQIFTWARGIEGN</sequence>
<dbReference type="SUPFAM" id="SSF50370">
    <property type="entry name" value="Ricin B-like lectins"/>
    <property type="match status" value="1"/>
</dbReference>
<dbReference type="GO" id="GO:0030246">
    <property type="term" value="F:carbohydrate binding"/>
    <property type="evidence" value="ECO:0007669"/>
    <property type="project" value="UniProtKB-KW"/>
</dbReference>
<organism evidence="2 3">
    <name type="scientific">Asanoa ishikariensis</name>
    <dbReference type="NCBI Taxonomy" id="137265"/>
    <lineage>
        <taxon>Bacteria</taxon>
        <taxon>Bacillati</taxon>
        <taxon>Actinomycetota</taxon>
        <taxon>Actinomycetes</taxon>
        <taxon>Micromonosporales</taxon>
        <taxon>Micromonosporaceae</taxon>
        <taxon>Asanoa</taxon>
    </lineage>
</organism>
<dbReference type="CDD" id="cd00161">
    <property type="entry name" value="beta-trefoil_Ricin-like"/>
    <property type="match status" value="1"/>
</dbReference>
<dbReference type="EMBL" id="FNQB01000001">
    <property type="protein sequence ID" value="SDY66864.1"/>
    <property type="molecule type" value="Genomic_DNA"/>
</dbReference>
<evidence type="ECO:0000259" key="1">
    <source>
        <dbReference type="SMART" id="SM00458"/>
    </source>
</evidence>
<keyword evidence="3" id="KW-1185">Reference proteome</keyword>
<evidence type="ECO:0000313" key="2">
    <source>
        <dbReference type="EMBL" id="SDY66864.1"/>
    </source>
</evidence>
<dbReference type="Proteomes" id="UP000199632">
    <property type="component" value="Unassembled WGS sequence"/>
</dbReference>
<accession>A0A1H3LS57</accession>